<evidence type="ECO:0000313" key="1">
    <source>
        <dbReference type="EMBL" id="GFS42271.1"/>
    </source>
</evidence>
<organism evidence="1 2">
    <name type="scientific">Actinidia rufa</name>
    <dbReference type="NCBI Taxonomy" id="165716"/>
    <lineage>
        <taxon>Eukaryota</taxon>
        <taxon>Viridiplantae</taxon>
        <taxon>Streptophyta</taxon>
        <taxon>Embryophyta</taxon>
        <taxon>Tracheophyta</taxon>
        <taxon>Spermatophyta</taxon>
        <taxon>Magnoliopsida</taxon>
        <taxon>eudicotyledons</taxon>
        <taxon>Gunneridae</taxon>
        <taxon>Pentapetalae</taxon>
        <taxon>asterids</taxon>
        <taxon>Ericales</taxon>
        <taxon>Actinidiaceae</taxon>
        <taxon>Actinidia</taxon>
    </lineage>
</organism>
<protein>
    <submittedName>
        <fullName evidence="1">Uncharacterized protein</fullName>
    </submittedName>
</protein>
<reference evidence="2" key="1">
    <citation type="submission" date="2019-07" db="EMBL/GenBank/DDBJ databases">
        <title>De Novo Assembly of kiwifruit Actinidia rufa.</title>
        <authorList>
            <person name="Sugita-Konishi S."/>
            <person name="Sato K."/>
            <person name="Mori E."/>
            <person name="Abe Y."/>
            <person name="Kisaki G."/>
            <person name="Hamano K."/>
            <person name="Suezawa K."/>
            <person name="Otani M."/>
            <person name="Fukuda T."/>
            <person name="Manabe T."/>
            <person name="Gomi K."/>
            <person name="Tabuchi M."/>
            <person name="Akimitsu K."/>
            <person name="Kataoka I."/>
        </authorList>
    </citation>
    <scope>NUCLEOTIDE SEQUENCE [LARGE SCALE GENOMIC DNA]</scope>
    <source>
        <strain evidence="2">cv. Fuchu</strain>
    </source>
</reference>
<comment type="caution">
    <text evidence="1">The sequence shown here is derived from an EMBL/GenBank/DDBJ whole genome shotgun (WGS) entry which is preliminary data.</text>
</comment>
<sequence>MVEPFWKLLSPMPQQLVLSELRSYYKERKSIYKSYSKILFTLCNNILGEYEALDVMKRVDRWVVKEEARPFGEGFSGCTPGLPEVDDSGGWSHRWSDPSLDALEFHGRQGGWNPLGLNPNAPQYQPVATRKCL</sequence>
<keyword evidence="2" id="KW-1185">Reference proteome</keyword>
<name>A0A7J0DTM5_9ERIC</name>
<proteinExistence type="predicted"/>
<gene>
    <name evidence="1" type="ORF">Acr_00g0078910</name>
</gene>
<accession>A0A7J0DTM5</accession>
<evidence type="ECO:0000313" key="2">
    <source>
        <dbReference type="Proteomes" id="UP000585474"/>
    </source>
</evidence>
<dbReference type="Proteomes" id="UP000585474">
    <property type="component" value="Unassembled WGS sequence"/>
</dbReference>
<dbReference type="EMBL" id="BJWL01000397">
    <property type="protein sequence ID" value="GFS42271.1"/>
    <property type="molecule type" value="Genomic_DNA"/>
</dbReference>
<dbReference type="AlphaFoldDB" id="A0A7J0DTM5"/>